<proteinExistence type="predicted"/>
<dbReference type="EMBL" id="JACRTG010000001">
    <property type="protein sequence ID" value="MBC8586649.1"/>
    <property type="molecule type" value="Genomic_DNA"/>
</dbReference>
<dbReference type="GO" id="GO:0097367">
    <property type="term" value="F:carbohydrate derivative binding"/>
    <property type="evidence" value="ECO:0007669"/>
    <property type="project" value="InterPro"/>
</dbReference>
<dbReference type="PROSITE" id="PS51464">
    <property type="entry name" value="SIS"/>
    <property type="match status" value="1"/>
</dbReference>
<dbReference type="NCBIfam" id="NF002805">
    <property type="entry name" value="PRK02947.1"/>
    <property type="match status" value="1"/>
</dbReference>
<comment type="caution">
    <text evidence="2">The sequence shown here is derived from an EMBL/GenBank/DDBJ whole genome shotgun (WGS) entry which is preliminary data.</text>
</comment>
<dbReference type="InterPro" id="IPR046348">
    <property type="entry name" value="SIS_dom_sf"/>
</dbReference>
<sequence>MRFEYIDKIKQILKDVEELESENIIKSCEILVDAILNKKSIFIFGASHAGILAEEVYYRAGGLVLFNPIFAKGLSLDTSPISLTSQMERLEGYGTLLAEKTPIKSGDVVFIHSVSGRNPVSIELAIESKRKGAKIIAITNLTYSKSVLSRHKSNKNLYEVTDLVIDNHGDIGDAAIEIKGHRQKVGATSTVIGATILNTIVTEVTKILIDMGIDVPPVFYSANLDGGDEKNKKIIDEYKDVIHYEL</sequence>
<gene>
    <name evidence="2" type="ORF">H8707_00120</name>
</gene>
<dbReference type="Pfam" id="PF13580">
    <property type="entry name" value="SIS_2"/>
    <property type="match status" value="1"/>
</dbReference>
<dbReference type="PANTHER" id="PTHR30390">
    <property type="entry name" value="SEDOHEPTULOSE 7-PHOSPHATE ISOMERASE / DNAA INITIATOR-ASSOCIATING FACTOR FOR REPLICATION INITIATION"/>
    <property type="match status" value="1"/>
</dbReference>
<keyword evidence="3" id="KW-1185">Reference proteome</keyword>
<protein>
    <submittedName>
        <fullName evidence="2">SIS domain-containing protein</fullName>
    </submittedName>
</protein>
<dbReference type="InterPro" id="IPR035472">
    <property type="entry name" value="RpiR-like_SIS"/>
</dbReference>
<dbReference type="Gene3D" id="3.40.50.10490">
    <property type="entry name" value="Glucose-6-phosphate isomerase like protein, domain 1"/>
    <property type="match status" value="1"/>
</dbReference>
<dbReference type="Proteomes" id="UP000601171">
    <property type="component" value="Unassembled WGS sequence"/>
</dbReference>
<dbReference type="GO" id="GO:1901135">
    <property type="term" value="P:carbohydrate derivative metabolic process"/>
    <property type="evidence" value="ECO:0007669"/>
    <property type="project" value="InterPro"/>
</dbReference>
<feature type="domain" description="SIS" evidence="1">
    <location>
        <begin position="31"/>
        <end position="213"/>
    </location>
</feature>
<name>A0A926II61_9FIRM</name>
<dbReference type="CDD" id="cd05013">
    <property type="entry name" value="SIS_RpiR"/>
    <property type="match status" value="1"/>
</dbReference>
<dbReference type="SUPFAM" id="SSF53697">
    <property type="entry name" value="SIS domain"/>
    <property type="match status" value="1"/>
</dbReference>
<dbReference type="InterPro" id="IPR050099">
    <property type="entry name" value="SIS_GmhA/DiaA_subfam"/>
</dbReference>
<reference evidence="2" key="1">
    <citation type="submission" date="2020-08" db="EMBL/GenBank/DDBJ databases">
        <title>Genome public.</title>
        <authorList>
            <person name="Liu C."/>
            <person name="Sun Q."/>
        </authorList>
    </citation>
    <scope>NUCLEOTIDE SEQUENCE</scope>
    <source>
        <strain evidence="2">BX21</strain>
    </source>
</reference>
<evidence type="ECO:0000313" key="2">
    <source>
        <dbReference type="EMBL" id="MBC8586649.1"/>
    </source>
</evidence>
<dbReference type="RefSeq" id="WP_262428111.1">
    <property type="nucleotide sequence ID" value="NZ_JACRTG010000001.1"/>
</dbReference>
<accession>A0A926II61</accession>
<organism evidence="2 3">
    <name type="scientific">Paratissierella segnis</name>
    <dbReference type="NCBI Taxonomy" id="2763679"/>
    <lineage>
        <taxon>Bacteria</taxon>
        <taxon>Bacillati</taxon>
        <taxon>Bacillota</taxon>
        <taxon>Tissierellia</taxon>
        <taxon>Tissierellales</taxon>
        <taxon>Tissierellaceae</taxon>
        <taxon>Paratissierella</taxon>
    </lineage>
</organism>
<evidence type="ECO:0000259" key="1">
    <source>
        <dbReference type="PROSITE" id="PS51464"/>
    </source>
</evidence>
<dbReference type="InterPro" id="IPR001347">
    <property type="entry name" value="SIS_dom"/>
</dbReference>
<dbReference type="PANTHER" id="PTHR30390:SF7">
    <property type="entry name" value="PHOSPHOHEPTOSE ISOMERASE"/>
    <property type="match status" value="1"/>
</dbReference>
<dbReference type="AlphaFoldDB" id="A0A926II61"/>
<evidence type="ECO:0000313" key="3">
    <source>
        <dbReference type="Proteomes" id="UP000601171"/>
    </source>
</evidence>